<evidence type="ECO:0000256" key="5">
    <source>
        <dbReference type="ARBA" id="ARBA00023136"/>
    </source>
</evidence>
<proteinExistence type="predicted"/>
<keyword evidence="3" id="KW-0256">Endoplasmic reticulum</keyword>
<dbReference type="AlphaFoldDB" id="A0A6A5UR69"/>
<keyword evidence="5 6" id="KW-0472">Membrane</keyword>
<accession>A0A6A5UR69</accession>
<evidence type="ECO:0000256" key="1">
    <source>
        <dbReference type="ARBA" id="ARBA00004477"/>
    </source>
</evidence>
<name>A0A6A5UR69_9PLEO</name>
<reference evidence="7" key="1">
    <citation type="journal article" date="2020" name="Stud. Mycol.">
        <title>101 Dothideomycetes genomes: a test case for predicting lifestyles and emergence of pathogens.</title>
        <authorList>
            <person name="Haridas S."/>
            <person name="Albert R."/>
            <person name="Binder M."/>
            <person name="Bloem J."/>
            <person name="Labutti K."/>
            <person name="Salamov A."/>
            <person name="Andreopoulos B."/>
            <person name="Baker S."/>
            <person name="Barry K."/>
            <person name="Bills G."/>
            <person name="Bluhm B."/>
            <person name="Cannon C."/>
            <person name="Castanera R."/>
            <person name="Culley D."/>
            <person name="Daum C."/>
            <person name="Ezra D."/>
            <person name="Gonzalez J."/>
            <person name="Henrissat B."/>
            <person name="Kuo A."/>
            <person name="Liang C."/>
            <person name="Lipzen A."/>
            <person name="Lutzoni F."/>
            <person name="Magnuson J."/>
            <person name="Mondo S."/>
            <person name="Nolan M."/>
            <person name="Ohm R."/>
            <person name="Pangilinan J."/>
            <person name="Park H.-J."/>
            <person name="Ramirez L."/>
            <person name="Alfaro M."/>
            <person name="Sun H."/>
            <person name="Tritt A."/>
            <person name="Yoshinaga Y."/>
            <person name="Zwiers L.-H."/>
            <person name="Turgeon B."/>
            <person name="Goodwin S."/>
            <person name="Spatafora J."/>
            <person name="Crous P."/>
            <person name="Grigoriev I."/>
        </authorList>
    </citation>
    <scope>NUCLEOTIDE SEQUENCE</scope>
    <source>
        <strain evidence="7">CBS 107.79</strain>
    </source>
</reference>
<dbReference type="Proteomes" id="UP000800036">
    <property type="component" value="Unassembled WGS sequence"/>
</dbReference>
<evidence type="ECO:0000256" key="6">
    <source>
        <dbReference type="SAM" id="Phobius"/>
    </source>
</evidence>
<evidence type="ECO:0000313" key="8">
    <source>
        <dbReference type="Proteomes" id="UP000800036"/>
    </source>
</evidence>
<evidence type="ECO:0000256" key="2">
    <source>
        <dbReference type="ARBA" id="ARBA00022692"/>
    </source>
</evidence>
<gene>
    <name evidence="7" type="ORF">BU23DRAFT_559439</name>
</gene>
<dbReference type="Pfam" id="PF11779">
    <property type="entry name" value="SPT_ssu-like"/>
    <property type="match status" value="1"/>
</dbReference>
<evidence type="ECO:0000256" key="3">
    <source>
        <dbReference type="ARBA" id="ARBA00022824"/>
    </source>
</evidence>
<protein>
    <submittedName>
        <fullName evidence="7">Uncharacterized protein</fullName>
    </submittedName>
</protein>
<dbReference type="InterPro" id="IPR024512">
    <property type="entry name" value="Ser_palmitoyltrfase_ssu-like"/>
</dbReference>
<organism evidence="7 8">
    <name type="scientific">Bimuria novae-zelandiae CBS 107.79</name>
    <dbReference type="NCBI Taxonomy" id="1447943"/>
    <lineage>
        <taxon>Eukaryota</taxon>
        <taxon>Fungi</taxon>
        <taxon>Dikarya</taxon>
        <taxon>Ascomycota</taxon>
        <taxon>Pezizomycotina</taxon>
        <taxon>Dothideomycetes</taxon>
        <taxon>Pleosporomycetidae</taxon>
        <taxon>Pleosporales</taxon>
        <taxon>Massarineae</taxon>
        <taxon>Didymosphaeriaceae</taxon>
        <taxon>Bimuria</taxon>
    </lineage>
</organism>
<keyword evidence="4 6" id="KW-1133">Transmembrane helix</keyword>
<evidence type="ECO:0000313" key="7">
    <source>
        <dbReference type="EMBL" id="KAF1967375.1"/>
    </source>
</evidence>
<dbReference type="EMBL" id="ML976733">
    <property type="protein sequence ID" value="KAF1967375.1"/>
    <property type="molecule type" value="Genomic_DNA"/>
</dbReference>
<evidence type="ECO:0000256" key="4">
    <source>
        <dbReference type="ARBA" id="ARBA00022989"/>
    </source>
</evidence>
<keyword evidence="2 6" id="KW-0812">Transmembrane</keyword>
<comment type="subcellular location">
    <subcellularLocation>
        <location evidence="1">Endoplasmic reticulum membrane</location>
        <topology evidence="1">Multi-pass membrane protein</topology>
    </subcellularLocation>
</comment>
<dbReference type="GO" id="GO:0005789">
    <property type="term" value="C:endoplasmic reticulum membrane"/>
    <property type="evidence" value="ECO:0007669"/>
    <property type="project" value="UniProtKB-SubCell"/>
</dbReference>
<dbReference type="OrthoDB" id="202672at2759"/>
<keyword evidence="8" id="KW-1185">Reference proteome</keyword>
<feature type="transmembrane region" description="Helical" evidence="6">
    <location>
        <begin position="56"/>
        <end position="77"/>
    </location>
</feature>
<sequence length="135" mass="14823">MLDSTSTSTVLLLAAAATLLLSAMLYPSSLLKWLQRKRYQYEVTFSLYMLTPTEKFILNSILFLLLSLFIIAASLYLPEHIAFMANRMSYYFSGDAAHLTASVAGAKPEFATQAAEFLSNGEALRQGAVAAGREL</sequence>